<feature type="coiled-coil region" evidence="1">
    <location>
        <begin position="69"/>
        <end position="96"/>
    </location>
</feature>
<evidence type="ECO:0000256" key="2">
    <source>
        <dbReference type="SAM" id="MobiDB-lite"/>
    </source>
</evidence>
<keyword evidence="5" id="KW-1185">Reference proteome</keyword>
<dbReference type="Proteomes" id="UP001258017">
    <property type="component" value="Unassembled WGS sequence"/>
</dbReference>
<evidence type="ECO:0000313" key="5">
    <source>
        <dbReference type="Proteomes" id="UP001258017"/>
    </source>
</evidence>
<dbReference type="PROSITE" id="PS50800">
    <property type="entry name" value="SAP"/>
    <property type="match status" value="1"/>
</dbReference>
<dbReference type="SUPFAM" id="SSF68906">
    <property type="entry name" value="SAP domain"/>
    <property type="match status" value="1"/>
</dbReference>
<proteinExistence type="predicted"/>
<reference evidence="4" key="1">
    <citation type="submission" date="2021-08" db="EMBL/GenBank/DDBJ databases">
        <authorList>
            <person name="Misof B."/>
            <person name="Oliver O."/>
            <person name="Podsiadlowski L."/>
            <person name="Donath A."/>
            <person name="Peters R."/>
            <person name="Mayer C."/>
            <person name="Rust J."/>
            <person name="Gunkel S."/>
            <person name="Lesny P."/>
            <person name="Martin S."/>
            <person name="Oeyen J.P."/>
            <person name="Petersen M."/>
            <person name="Panagiotis P."/>
            <person name="Wilbrandt J."/>
            <person name="Tanja T."/>
        </authorList>
    </citation>
    <scope>NUCLEOTIDE SEQUENCE</scope>
    <source>
        <strain evidence="4">GBR_01_08_01A</strain>
        <tissue evidence="4">Thorax + abdomen</tissue>
    </source>
</reference>
<evidence type="ECO:0000256" key="1">
    <source>
        <dbReference type="SAM" id="Coils"/>
    </source>
</evidence>
<dbReference type="InterPro" id="IPR003034">
    <property type="entry name" value="SAP_dom"/>
</dbReference>
<dbReference type="AlphaFoldDB" id="A0AAD9VLQ5"/>
<feature type="compositionally biased region" description="Polar residues" evidence="2">
    <location>
        <begin position="103"/>
        <end position="120"/>
    </location>
</feature>
<dbReference type="Pfam" id="PF02037">
    <property type="entry name" value="SAP"/>
    <property type="match status" value="1"/>
</dbReference>
<gene>
    <name evidence="4" type="ORF">KPH14_012628</name>
</gene>
<feature type="domain" description="SAP" evidence="3">
    <location>
        <begin position="3"/>
        <end position="37"/>
    </location>
</feature>
<accession>A0AAD9VLQ5</accession>
<dbReference type="InterPro" id="IPR036361">
    <property type="entry name" value="SAP_dom_sf"/>
</dbReference>
<feature type="region of interest" description="Disordered" evidence="2">
    <location>
        <begin position="101"/>
        <end position="120"/>
    </location>
</feature>
<evidence type="ECO:0000259" key="3">
    <source>
        <dbReference type="PROSITE" id="PS50800"/>
    </source>
</evidence>
<keyword evidence="1" id="KW-0175">Coiled coil</keyword>
<reference evidence="4" key="2">
    <citation type="journal article" date="2023" name="Commun. Biol.">
        <title>Intrasexual cuticular hydrocarbon dimorphism in a wasp sheds light on hydrocarbon biosynthesis genes in Hymenoptera.</title>
        <authorList>
            <person name="Moris V.C."/>
            <person name="Podsiadlowski L."/>
            <person name="Martin S."/>
            <person name="Oeyen J.P."/>
            <person name="Donath A."/>
            <person name="Petersen M."/>
            <person name="Wilbrandt J."/>
            <person name="Misof B."/>
            <person name="Liedtke D."/>
            <person name="Thamm M."/>
            <person name="Scheiner R."/>
            <person name="Schmitt T."/>
            <person name="Niehuis O."/>
        </authorList>
    </citation>
    <scope>NUCLEOTIDE SEQUENCE</scope>
    <source>
        <strain evidence="4">GBR_01_08_01A</strain>
    </source>
</reference>
<dbReference type="Gene3D" id="1.10.720.30">
    <property type="entry name" value="SAP domain"/>
    <property type="match status" value="1"/>
</dbReference>
<dbReference type="EMBL" id="JAIFRP010000423">
    <property type="protein sequence ID" value="KAK2578327.1"/>
    <property type="molecule type" value="Genomic_DNA"/>
</dbReference>
<name>A0AAD9VLQ5_9HYME</name>
<sequence length="120" mass="13503">MLPTDFKVSKLKQKCLSLGLANTGTKPELINRLLEADPDGNWMLNSEEHDRTIVEQHSEVSDEEAAEAVSFDRRELEFAKQRAELAERELAVMRREMELLCSGQKQSQPVDGSTTSRKAG</sequence>
<dbReference type="SMART" id="SM00513">
    <property type="entry name" value="SAP"/>
    <property type="match status" value="1"/>
</dbReference>
<protein>
    <recommendedName>
        <fullName evidence="3">SAP domain-containing protein</fullName>
    </recommendedName>
</protein>
<comment type="caution">
    <text evidence="4">The sequence shown here is derived from an EMBL/GenBank/DDBJ whole genome shotgun (WGS) entry which is preliminary data.</text>
</comment>
<evidence type="ECO:0000313" key="4">
    <source>
        <dbReference type="EMBL" id="KAK2578327.1"/>
    </source>
</evidence>
<organism evidence="4 5">
    <name type="scientific">Odynerus spinipes</name>
    <dbReference type="NCBI Taxonomy" id="1348599"/>
    <lineage>
        <taxon>Eukaryota</taxon>
        <taxon>Metazoa</taxon>
        <taxon>Ecdysozoa</taxon>
        <taxon>Arthropoda</taxon>
        <taxon>Hexapoda</taxon>
        <taxon>Insecta</taxon>
        <taxon>Pterygota</taxon>
        <taxon>Neoptera</taxon>
        <taxon>Endopterygota</taxon>
        <taxon>Hymenoptera</taxon>
        <taxon>Apocrita</taxon>
        <taxon>Aculeata</taxon>
        <taxon>Vespoidea</taxon>
        <taxon>Vespidae</taxon>
        <taxon>Eumeninae</taxon>
        <taxon>Odynerus</taxon>
    </lineage>
</organism>